<organism evidence="2 3">
    <name type="scientific">Mucilaginibacter conchicola</name>
    <dbReference type="NCBI Taxonomy" id="2303333"/>
    <lineage>
        <taxon>Bacteria</taxon>
        <taxon>Pseudomonadati</taxon>
        <taxon>Bacteroidota</taxon>
        <taxon>Sphingobacteriia</taxon>
        <taxon>Sphingobacteriales</taxon>
        <taxon>Sphingobacteriaceae</taxon>
        <taxon>Mucilaginibacter</taxon>
    </lineage>
</organism>
<dbReference type="RefSeq" id="WP_117391406.1">
    <property type="nucleotide sequence ID" value="NZ_QWDC01000001.1"/>
</dbReference>
<sequence>MRILKNFSLVILVLGYLLAGINHFVHPDGYIRIIPSYIPAPVALNYLAGFFEIAFSLLMIRPKTRKVASWGIILMLSAFLPVHISMLINAPLQIGSLMVTPTIAWVRLFLQPVLMLWAWWHRK</sequence>
<feature type="transmembrane region" description="Helical" evidence="1">
    <location>
        <begin position="7"/>
        <end position="25"/>
    </location>
</feature>
<protein>
    <submittedName>
        <fullName evidence="2">DoxX family protein</fullName>
    </submittedName>
</protein>
<keyword evidence="1" id="KW-0812">Transmembrane</keyword>
<keyword evidence="1" id="KW-0472">Membrane</keyword>
<dbReference type="Proteomes" id="UP000264217">
    <property type="component" value="Unassembled WGS sequence"/>
</dbReference>
<feature type="transmembrane region" description="Helical" evidence="1">
    <location>
        <begin position="37"/>
        <end position="60"/>
    </location>
</feature>
<evidence type="ECO:0000256" key="1">
    <source>
        <dbReference type="SAM" id="Phobius"/>
    </source>
</evidence>
<feature type="transmembrane region" description="Helical" evidence="1">
    <location>
        <begin position="67"/>
        <end position="88"/>
    </location>
</feature>
<evidence type="ECO:0000313" key="3">
    <source>
        <dbReference type="Proteomes" id="UP000264217"/>
    </source>
</evidence>
<keyword evidence="1" id="KW-1133">Transmembrane helix</keyword>
<dbReference type="OrthoDB" id="327939at2"/>
<reference evidence="2 3" key="1">
    <citation type="submission" date="2018-08" db="EMBL/GenBank/DDBJ databases">
        <title>Mucilaginibacter sp. MYSH2.</title>
        <authorList>
            <person name="Seo T."/>
        </authorList>
    </citation>
    <scope>NUCLEOTIDE SEQUENCE [LARGE SCALE GENOMIC DNA]</scope>
    <source>
        <strain evidence="2 3">MYSH2</strain>
    </source>
</reference>
<accession>A0A372P272</accession>
<dbReference type="AlphaFoldDB" id="A0A372P272"/>
<proteinExistence type="predicted"/>
<dbReference type="EMBL" id="QWDC01000001">
    <property type="protein sequence ID" value="RFZ95857.1"/>
    <property type="molecule type" value="Genomic_DNA"/>
</dbReference>
<keyword evidence="3" id="KW-1185">Reference proteome</keyword>
<comment type="caution">
    <text evidence="2">The sequence shown here is derived from an EMBL/GenBank/DDBJ whole genome shotgun (WGS) entry which is preliminary data.</text>
</comment>
<name>A0A372P272_9SPHI</name>
<gene>
    <name evidence="2" type="ORF">D0C36_08260</name>
</gene>
<feature type="transmembrane region" description="Helical" evidence="1">
    <location>
        <begin position="94"/>
        <end position="120"/>
    </location>
</feature>
<dbReference type="PANTHER" id="PTHR36974:SF1">
    <property type="entry name" value="DOXX FAMILY MEMBRANE PROTEIN"/>
    <property type="match status" value="1"/>
</dbReference>
<dbReference type="PANTHER" id="PTHR36974">
    <property type="entry name" value="MEMBRANE PROTEIN-RELATED"/>
    <property type="match status" value="1"/>
</dbReference>
<evidence type="ECO:0000313" key="2">
    <source>
        <dbReference type="EMBL" id="RFZ95857.1"/>
    </source>
</evidence>